<sequence>MDFEREDSPPPAYSESDYDKKHSSTIQFLAITEEIEEEEWDDSRSEDALSSGAQGPVPSVRMPSTHPHQPSSATTSRRAARRLPVPPHEAVANDTKPLRIHKKSASHSYVLPSSPKLENRAQSPVASSPLASYSSQHRFSGPKSDHLYPQSPPTSPLISSFPARTASHTRAVSVSQLNFDASVAYNRPEYYSPVSAGTTRSEPSYHRQQQHTFSPNALYNSAVSSHLHSSPVPSRLNNPHTPSPRSASPQPSGALFTVARPPQTTWMPPVITSAQRSQSPSSVSYSASATQFPLTPSRIMVTNPTQTAHDRWATSEHQFVHN</sequence>
<organism evidence="2 3">
    <name type="scientific">Lentinula aciculospora</name>
    <dbReference type="NCBI Taxonomy" id="153920"/>
    <lineage>
        <taxon>Eukaryota</taxon>
        <taxon>Fungi</taxon>
        <taxon>Dikarya</taxon>
        <taxon>Basidiomycota</taxon>
        <taxon>Agaricomycotina</taxon>
        <taxon>Agaricomycetes</taxon>
        <taxon>Agaricomycetidae</taxon>
        <taxon>Agaricales</taxon>
        <taxon>Marasmiineae</taxon>
        <taxon>Omphalotaceae</taxon>
        <taxon>Lentinula</taxon>
    </lineage>
</organism>
<protein>
    <submittedName>
        <fullName evidence="2">Uncharacterized protein</fullName>
    </submittedName>
</protein>
<comment type="caution">
    <text evidence="2">The sequence shown here is derived from an EMBL/GenBank/DDBJ whole genome shotgun (WGS) entry which is preliminary data.</text>
</comment>
<evidence type="ECO:0000313" key="3">
    <source>
        <dbReference type="Proteomes" id="UP001150266"/>
    </source>
</evidence>
<dbReference type="AlphaFoldDB" id="A0A9W9DN12"/>
<feature type="compositionally biased region" description="Polar residues" evidence="1">
    <location>
        <begin position="235"/>
        <end position="251"/>
    </location>
</feature>
<proteinExistence type="predicted"/>
<reference evidence="2" key="1">
    <citation type="submission" date="2022-08" db="EMBL/GenBank/DDBJ databases">
        <title>A Global Phylogenomic Analysis of the Shiitake Genus Lentinula.</title>
        <authorList>
            <consortium name="DOE Joint Genome Institute"/>
            <person name="Sierra-Patev S."/>
            <person name="Min B."/>
            <person name="Naranjo-Ortiz M."/>
            <person name="Looney B."/>
            <person name="Konkel Z."/>
            <person name="Slot J.C."/>
            <person name="Sakamoto Y."/>
            <person name="Steenwyk J.L."/>
            <person name="Rokas A."/>
            <person name="Carro J."/>
            <person name="Camarero S."/>
            <person name="Ferreira P."/>
            <person name="Molpeceres G."/>
            <person name="Ruiz-Duenas F.J."/>
            <person name="Serrano A."/>
            <person name="Henrissat B."/>
            <person name="Drula E."/>
            <person name="Hughes K.W."/>
            <person name="Mata J.L."/>
            <person name="Ishikawa N.K."/>
            <person name="Vargas-Isla R."/>
            <person name="Ushijima S."/>
            <person name="Smith C.A."/>
            <person name="Ahrendt S."/>
            <person name="Andreopoulos W."/>
            <person name="He G."/>
            <person name="Labutti K."/>
            <person name="Lipzen A."/>
            <person name="Ng V."/>
            <person name="Riley R."/>
            <person name="Sandor L."/>
            <person name="Barry K."/>
            <person name="Martinez A.T."/>
            <person name="Xiao Y."/>
            <person name="Gibbons J.G."/>
            <person name="Terashima K."/>
            <person name="Grigoriev I.V."/>
            <person name="Hibbett D.S."/>
        </authorList>
    </citation>
    <scope>NUCLEOTIDE SEQUENCE</scope>
    <source>
        <strain evidence="2">JLM2183</strain>
    </source>
</reference>
<name>A0A9W9DN12_9AGAR</name>
<dbReference type="OrthoDB" id="2797886at2759"/>
<feature type="compositionally biased region" description="Polar residues" evidence="1">
    <location>
        <begin position="120"/>
        <end position="138"/>
    </location>
</feature>
<feature type="region of interest" description="Disordered" evidence="1">
    <location>
        <begin position="1"/>
        <end position="170"/>
    </location>
</feature>
<dbReference type="EMBL" id="JAOTPV010000009">
    <property type="protein sequence ID" value="KAJ4478133.1"/>
    <property type="molecule type" value="Genomic_DNA"/>
</dbReference>
<keyword evidence="3" id="KW-1185">Reference proteome</keyword>
<evidence type="ECO:0000256" key="1">
    <source>
        <dbReference type="SAM" id="MobiDB-lite"/>
    </source>
</evidence>
<gene>
    <name evidence="2" type="ORF">J3R30DRAFT_3479683</name>
</gene>
<feature type="compositionally biased region" description="Low complexity" evidence="1">
    <location>
        <begin position="223"/>
        <end position="234"/>
    </location>
</feature>
<evidence type="ECO:0000313" key="2">
    <source>
        <dbReference type="EMBL" id="KAJ4478133.1"/>
    </source>
</evidence>
<feature type="region of interest" description="Disordered" evidence="1">
    <location>
        <begin position="223"/>
        <end position="257"/>
    </location>
</feature>
<accession>A0A9W9DN12</accession>
<dbReference type="Proteomes" id="UP001150266">
    <property type="component" value="Unassembled WGS sequence"/>
</dbReference>